<protein>
    <submittedName>
        <fullName evidence="1">Uncharacterized protein</fullName>
    </submittedName>
</protein>
<accession>A0AAW1KZK6</accession>
<organism evidence="1 2">
    <name type="scientific">Saponaria officinalis</name>
    <name type="common">Common soapwort</name>
    <name type="synonym">Lychnis saponaria</name>
    <dbReference type="NCBI Taxonomy" id="3572"/>
    <lineage>
        <taxon>Eukaryota</taxon>
        <taxon>Viridiplantae</taxon>
        <taxon>Streptophyta</taxon>
        <taxon>Embryophyta</taxon>
        <taxon>Tracheophyta</taxon>
        <taxon>Spermatophyta</taxon>
        <taxon>Magnoliopsida</taxon>
        <taxon>eudicotyledons</taxon>
        <taxon>Gunneridae</taxon>
        <taxon>Pentapetalae</taxon>
        <taxon>Caryophyllales</taxon>
        <taxon>Caryophyllaceae</taxon>
        <taxon>Caryophylleae</taxon>
        <taxon>Saponaria</taxon>
    </lineage>
</organism>
<dbReference type="PANTHER" id="PTHR36776">
    <property type="entry name" value="EXPRESSED PROTEIN"/>
    <property type="match status" value="1"/>
</dbReference>
<name>A0AAW1KZK6_SAPOF</name>
<sequence length="191" mass="21605">MINVHNHLLLQKHPIQLKMTTFTIFLPQFQTLAFSPCNSIPINSPKSSLIPRLNNLLKKSPIQLSFPVSRSQFSGNSLTDEADSDSTVEILRVPDDWFEPSAALQESEWLRVALHKWLDDEYCPEPTNVDISRVAAESYYRSLLQKTADLGEILLKMIRELESLSYQESFHGPFSSANAAVSLIAQRMGQD</sequence>
<dbReference type="PANTHER" id="PTHR36776:SF1">
    <property type="entry name" value="EXPRESSED PROTEIN"/>
    <property type="match status" value="1"/>
</dbReference>
<dbReference type="AlphaFoldDB" id="A0AAW1KZK6"/>
<dbReference type="EMBL" id="JBDFQZ010000005">
    <property type="protein sequence ID" value="KAK9726188.1"/>
    <property type="molecule type" value="Genomic_DNA"/>
</dbReference>
<evidence type="ECO:0000313" key="1">
    <source>
        <dbReference type="EMBL" id="KAK9726188.1"/>
    </source>
</evidence>
<gene>
    <name evidence="1" type="ORF">RND81_05G196700</name>
</gene>
<proteinExistence type="predicted"/>
<reference evidence="1" key="1">
    <citation type="submission" date="2024-03" db="EMBL/GenBank/DDBJ databases">
        <title>WGS assembly of Saponaria officinalis var. Norfolk2.</title>
        <authorList>
            <person name="Jenkins J."/>
            <person name="Shu S."/>
            <person name="Grimwood J."/>
            <person name="Barry K."/>
            <person name="Goodstein D."/>
            <person name="Schmutz J."/>
            <person name="Leebens-Mack J."/>
            <person name="Osbourn A."/>
        </authorList>
    </citation>
    <scope>NUCLEOTIDE SEQUENCE [LARGE SCALE GENOMIC DNA]</scope>
    <source>
        <strain evidence="1">JIC</strain>
    </source>
</reference>
<evidence type="ECO:0000313" key="2">
    <source>
        <dbReference type="Proteomes" id="UP001443914"/>
    </source>
</evidence>
<dbReference type="Proteomes" id="UP001443914">
    <property type="component" value="Unassembled WGS sequence"/>
</dbReference>
<comment type="caution">
    <text evidence="1">The sequence shown here is derived from an EMBL/GenBank/DDBJ whole genome shotgun (WGS) entry which is preliminary data.</text>
</comment>
<keyword evidence="2" id="KW-1185">Reference proteome</keyword>